<feature type="transmembrane region" description="Helical" evidence="1">
    <location>
        <begin position="157"/>
        <end position="174"/>
    </location>
</feature>
<evidence type="ECO:0000256" key="1">
    <source>
        <dbReference type="SAM" id="Phobius"/>
    </source>
</evidence>
<dbReference type="Proteomes" id="UP001054846">
    <property type="component" value="Chromosome"/>
</dbReference>
<sequence>MNRALLCFSLFVFVLFVTLGTGASAHELRPAYLELRQTEAETYDVLWKVPAQGENLRLGLYVEPPTGCTNVTAPRGSVVNNAFTERWTMQCAGGLTGGTISVAGLTATMTDVLVRLERFDGTEQVTRLTPSIPAFVVQAAPSVLEVARTYTGLGIEHILTGIDHLLFVLALLIITRGGWKLVKTVTAFTIAHTITLSAATLGWVHIPQQPVEAVIALSIVFVAVEIVHQQRGIEGITARAPWFVAFSFGLMHGLGFAGGLNEAGLPAGHIPSALLFFSLGVEVGHCLFISVVLLLIAIVRRLRIPLPRWAELMPPYAIGSVAMFWFIQRTFSFFD</sequence>
<gene>
    <name evidence="2" type="ORF">ISF26_04845</name>
</gene>
<dbReference type="EMBL" id="CP063845">
    <property type="protein sequence ID" value="UFP95577.1"/>
    <property type="molecule type" value="Genomic_DNA"/>
</dbReference>
<protein>
    <submittedName>
        <fullName evidence="2">HupE/UreJ family protein</fullName>
    </submittedName>
</protein>
<feature type="transmembrane region" description="Helical" evidence="1">
    <location>
        <begin position="309"/>
        <end position="327"/>
    </location>
</feature>
<keyword evidence="1" id="KW-1133">Transmembrane helix</keyword>
<evidence type="ECO:0000313" key="3">
    <source>
        <dbReference type="Proteomes" id="UP001054846"/>
    </source>
</evidence>
<keyword evidence="1" id="KW-0812">Transmembrane</keyword>
<keyword evidence="1" id="KW-0472">Membrane</keyword>
<dbReference type="RefSeq" id="WP_230842805.1">
    <property type="nucleotide sequence ID" value="NZ_CP063845.1"/>
</dbReference>
<feature type="transmembrane region" description="Helical" evidence="1">
    <location>
        <begin position="240"/>
        <end position="260"/>
    </location>
</feature>
<feature type="transmembrane region" description="Helical" evidence="1">
    <location>
        <begin position="272"/>
        <end position="297"/>
    </location>
</feature>
<dbReference type="InterPro" id="IPR032809">
    <property type="entry name" value="Put_HupE_UreJ"/>
</dbReference>
<evidence type="ECO:0000313" key="2">
    <source>
        <dbReference type="EMBL" id="UFP95577.1"/>
    </source>
</evidence>
<feature type="transmembrane region" description="Helical" evidence="1">
    <location>
        <begin position="181"/>
        <end position="204"/>
    </location>
</feature>
<reference evidence="2 3" key="1">
    <citation type="journal article" date="2021" name="Genome Biol. Evol.">
        <title>Complete Genome Sequencing of a Novel Gloeobacter Species from a Waterfall Cave in Mexico.</title>
        <authorList>
            <person name="Saw J.H."/>
            <person name="Cardona T."/>
            <person name="Montejano G."/>
        </authorList>
    </citation>
    <scope>NUCLEOTIDE SEQUENCE [LARGE SCALE GENOMIC DNA]</scope>
    <source>
        <strain evidence="2">MG652769</strain>
    </source>
</reference>
<name>A0ABY3PPK3_9CYAN</name>
<proteinExistence type="predicted"/>
<feature type="transmembrane region" description="Helical" evidence="1">
    <location>
        <begin position="210"/>
        <end position="228"/>
    </location>
</feature>
<keyword evidence="3" id="KW-1185">Reference proteome</keyword>
<organism evidence="2 3">
    <name type="scientific">Gloeobacter morelensis MG652769</name>
    <dbReference type="NCBI Taxonomy" id="2781736"/>
    <lineage>
        <taxon>Bacteria</taxon>
        <taxon>Bacillati</taxon>
        <taxon>Cyanobacteriota</taxon>
        <taxon>Cyanophyceae</taxon>
        <taxon>Gloeobacterales</taxon>
        <taxon>Gloeobacteraceae</taxon>
        <taxon>Gloeobacter</taxon>
        <taxon>Gloeobacter morelensis</taxon>
    </lineage>
</organism>
<dbReference type="Pfam" id="PF13795">
    <property type="entry name" value="HupE_UreJ_2"/>
    <property type="match status" value="1"/>
</dbReference>
<accession>A0ABY3PPK3</accession>